<keyword evidence="3" id="KW-1185">Reference proteome</keyword>
<feature type="compositionally biased region" description="Low complexity" evidence="1">
    <location>
        <begin position="188"/>
        <end position="206"/>
    </location>
</feature>
<sequence>MVQARRRLRRHRDRRLRQRPERHGQRHRRLVGIRSGARLQWVGHLHQGAGRRHEGHGLDHRLPGRTDRLRPEHALLPLRLRQHERRQRQRLPVHHRQLLSHLRRDGQLVDRADHQAVRLPQPDPRRVEAHHLRADRFHGRALRGRRRGRPQHLGHHHARRHRLRHHQGQLHRQVRLRRRQALQGPDTRLPGLRPGTGRLGGRAALPARRHAGRRRRQGGAEPGGHQRRHLRPGPAHDRPGRRLLHQLGQRQPVGGVGHRQGDPPRGRLTGRPRHAHGDPEEGHRDRHQDLRRHRPARSRRRRRHPAGRRGAHGAQPRRRTRQPHPAQERRLRHDRDLVLREPGRRLRRRRGPPPRARRRRHHRRPDRHRHQGRGRSDPRHDGQGARTARRRGPQGLHVQLLHRRGHLRRRTALRRPQQGQRPAALARTERRQAGPHLHARREGPARPVHHPLPGGRQVLPDRHRPEDLRQRRLGRLPAHRQQVHHGVGVHRPGALDEPAPGQGLTRQRGQHLGAGGVLRRRARRVRRLLGVEAVRQRRPLRRHVQPHDVRHHPRLLHLQRAQGLDRPRLLGHRLHDDPARRDVLPPVQGRAEQLLLHPPTASSSSRRRATRS</sequence>
<feature type="compositionally biased region" description="Basic residues" evidence="1">
    <location>
        <begin position="207"/>
        <end position="217"/>
    </location>
</feature>
<evidence type="ECO:0000313" key="2">
    <source>
        <dbReference type="EMBL" id="MDQ0746707.1"/>
    </source>
</evidence>
<evidence type="ECO:0000313" key="3">
    <source>
        <dbReference type="Proteomes" id="UP001232755"/>
    </source>
</evidence>
<feature type="compositionally biased region" description="Basic residues" evidence="1">
    <location>
        <begin position="289"/>
        <end position="322"/>
    </location>
</feature>
<name>A0ABU0QH46_9ACTN</name>
<feature type="compositionally biased region" description="Basic residues" evidence="1">
    <location>
        <begin position="471"/>
        <end position="483"/>
    </location>
</feature>
<feature type="compositionally biased region" description="Basic residues" evidence="1">
    <location>
        <begin position="1"/>
        <end position="17"/>
    </location>
</feature>
<feature type="compositionally biased region" description="Basic residues" evidence="1">
    <location>
        <begin position="400"/>
        <end position="413"/>
    </location>
</feature>
<feature type="compositionally biased region" description="Basic residues" evidence="1">
    <location>
        <begin position="345"/>
        <end position="373"/>
    </location>
</feature>
<accession>A0ABU0QH46</accession>
<organism evidence="2 3">
    <name type="scientific">Streptomyces africanus</name>
    <dbReference type="NCBI Taxonomy" id="231024"/>
    <lineage>
        <taxon>Bacteria</taxon>
        <taxon>Bacillati</taxon>
        <taxon>Actinomycetota</taxon>
        <taxon>Actinomycetes</taxon>
        <taxon>Kitasatosporales</taxon>
        <taxon>Streptomycetaceae</taxon>
        <taxon>Streptomyces</taxon>
    </lineage>
</organism>
<protein>
    <submittedName>
        <fullName evidence="2">Uncharacterized protein</fullName>
    </submittedName>
</protein>
<proteinExistence type="predicted"/>
<feature type="compositionally biased region" description="Basic residues" evidence="1">
    <location>
        <begin position="139"/>
        <end position="180"/>
    </location>
</feature>
<comment type="caution">
    <text evidence="2">The sequence shown here is derived from an EMBL/GenBank/DDBJ whole genome shotgun (WGS) entry which is preliminary data.</text>
</comment>
<feature type="region of interest" description="Disordered" evidence="1">
    <location>
        <begin position="590"/>
        <end position="612"/>
    </location>
</feature>
<dbReference type="Proteomes" id="UP001232755">
    <property type="component" value="Unassembled WGS sequence"/>
</dbReference>
<reference evidence="2 3" key="1">
    <citation type="submission" date="2023-07" db="EMBL/GenBank/DDBJ databases">
        <title>Comparative genomics of wheat-associated soil bacteria to identify genetic determinants of phenazine resistance.</title>
        <authorList>
            <person name="Mouncey N."/>
        </authorList>
    </citation>
    <scope>NUCLEOTIDE SEQUENCE [LARGE SCALE GENOMIC DNA]</scope>
    <source>
        <strain evidence="2 3">B3I12</strain>
    </source>
</reference>
<feature type="compositionally biased region" description="Basic and acidic residues" evidence="1">
    <location>
        <begin position="275"/>
        <end position="288"/>
    </location>
</feature>
<evidence type="ECO:0000256" key="1">
    <source>
        <dbReference type="SAM" id="MobiDB-lite"/>
    </source>
</evidence>
<feature type="compositionally biased region" description="Basic and acidic residues" evidence="1">
    <location>
        <begin position="326"/>
        <end position="344"/>
    </location>
</feature>
<feature type="region of interest" description="Disordered" evidence="1">
    <location>
        <begin position="139"/>
        <end position="517"/>
    </location>
</feature>
<gene>
    <name evidence="2" type="ORF">QF034_000938</name>
</gene>
<dbReference type="EMBL" id="JAUSYP010000001">
    <property type="protein sequence ID" value="MDQ0746707.1"/>
    <property type="molecule type" value="Genomic_DNA"/>
</dbReference>
<feature type="region of interest" description="Disordered" evidence="1">
    <location>
        <begin position="1"/>
        <end position="28"/>
    </location>
</feature>
<feature type="compositionally biased region" description="Basic and acidic residues" evidence="1">
    <location>
        <begin position="374"/>
        <end position="383"/>
    </location>
</feature>
<feature type="compositionally biased region" description="Basic and acidic residues" evidence="1">
    <location>
        <begin position="459"/>
        <end position="470"/>
    </location>
</feature>